<accession>A0A9W3P724</accession>
<evidence type="ECO:0000313" key="1">
    <source>
        <dbReference type="EMBL" id="AFQ30110.1"/>
    </source>
</evidence>
<evidence type="ECO:0000313" key="2">
    <source>
        <dbReference type="Proteomes" id="UP000005257"/>
    </source>
</evidence>
<proteinExistence type="predicted"/>
<name>A0A9W3P724_BACTU</name>
<geneLocation type="plasmid" evidence="1 2">
    <name>pBTHD789-1</name>
</geneLocation>
<dbReference type="AlphaFoldDB" id="A0A9W3P724"/>
<organism evidence="1 2">
    <name type="scientific">Bacillus thuringiensis HD-789</name>
    <dbReference type="NCBI Taxonomy" id="1217737"/>
    <lineage>
        <taxon>Bacteria</taxon>
        <taxon>Bacillati</taxon>
        <taxon>Bacillota</taxon>
        <taxon>Bacilli</taxon>
        <taxon>Bacillales</taxon>
        <taxon>Bacillaceae</taxon>
        <taxon>Bacillus</taxon>
        <taxon>Bacillus cereus group</taxon>
    </lineage>
</organism>
<dbReference type="Proteomes" id="UP000005257">
    <property type="component" value="Plasmid pBTHD789-1"/>
</dbReference>
<gene>
    <name evidence="1" type="ORF">BTF1_30047</name>
</gene>
<dbReference type="EMBL" id="CP003764">
    <property type="protein sequence ID" value="AFQ30110.1"/>
    <property type="molecule type" value="Genomic_DNA"/>
</dbReference>
<reference evidence="1 2" key="1">
    <citation type="journal article" date="2013" name="Genome Announc.">
        <title>Complete Genome Sequence of Bacillus thuringiensis Serovar Israelensis Strain HD-789.</title>
        <authorList>
            <person name="Doggett N.A."/>
            <person name="Stubben C.J."/>
            <person name="Chertkov O."/>
            <person name="Bruce D.C."/>
            <person name="Detter J.C."/>
            <person name="Johnson S.L."/>
            <person name="Han C.S."/>
        </authorList>
    </citation>
    <scope>NUCLEOTIDE SEQUENCE [LARGE SCALE GENOMIC DNA]</scope>
    <source>
        <strain evidence="1 2">HD-789</strain>
    </source>
</reference>
<dbReference type="RefSeq" id="WP_000044886.1">
    <property type="nucleotide sequence ID" value="NC_018516.1"/>
</dbReference>
<protein>
    <submittedName>
        <fullName evidence="1">Uncharacterized protein</fullName>
    </submittedName>
</protein>
<sequence length="92" mass="10448">MSKRYGNYRLDDIHSMAVAPTNEQESQDYRNALATGNYPLSITDCETVGLSGGCVVDCHVYLDGKCQEHKEMIPHLETEEDKATYQELYIDQ</sequence>
<keyword evidence="1" id="KW-0614">Plasmid</keyword>
<dbReference type="KEGG" id="btn:BTF1_30047"/>